<feature type="transmembrane region" description="Helical" evidence="6">
    <location>
        <begin position="32"/>
        <end position="55"/>
    </location>
</feature>
<reference evidence="8" key="2">
    <citation type="submission" date="2025-08" db="UniProtKB">
        <authorList>
            <consortium name="RefSeq"/>
        </authorList>
    </citation>
    <scope>IDENTIFICATION</scope>
    <source>
        <tissue evidence="8">Blood</tissue>
    </source>
</reference>
<evidence type="ECO:0000256" key="1">
    <source>
        <dbReference type="ARBA" id="ARBA00004370"/>
    </source>
</evidence>
<dbReference type="OMA" id="FNGWALT"/>
<sequence length="112" mass="12261">MQSSMVPLNAPLDAGRGAGTVVVVMPDHPPDYIVWSMASIIYGNPCCLGLIAFYYSIKSRNRKMVGDMTGAMFYASKAQSFNGWALTFIIITIILLIVLMVVVNAQLLSSRR</sequence>
<evidence type="ECO:0000256" key="6">
    <source>
        <dbReference type="SAM" id="Phobius"/>
    </source>
</evidence>
<dbReference type="Proteomes" id="UP000221080">
    <property type="component" value="Chromosome 14"/>
</dbReference>
<comment type="subcellular location">
    <subcellularLocation>
        <location evidence="1">Membrane</location>
    </subcellularLocation>
</comment>
<feature type="transmembrane region" description="Helical" evidence="6">
    <location>
        <begin position="81"/>
        <end position="103"/>
    </location>
</feature>
<keyword evidence="7" id="KW-1185">Reference proteome</keyword>
<dbReference type="AlphaFoldDB" id="A0A2D0SCL6"/>
<dbReference type="GeneID" id="108274515"/>
<dbReference type="STRING" id="7998.ENSIPUP00000021978"/>
<evidence type="ECO:0000256" key="3">
    <source>
        <dbReference type="ARBA" id="ARBA00022692"/>
    </source>
</evidence>
<accession>A0A2D0SCL6</accession>
<gene>
    <name evidence="8" type="primary">LOC108274515</name>
</gene>
<evidence type="ECO:0000256" key="5">
    <source>
        <dbReference type="ARBA" id="ARBA00023136"/>
    </source>
</evidence>
<keyword evidence="3 6" id="KW-0812">Transmembrane</keyword>
<name>A0A2D0SCL6_ICTPU</name>
<dbReference type="KEGG" id="ipu:108274515"/>
<evidence type="ECO:0000313" key="7">
    <source>
        <dbReference type="Proteomes" id="UP000221080"/>
    </source>
</evidence>
<dbReference type="InterPro" id="IPR051517">
    <property type="entry name" value="IFITM_antiviral_protein"/>
</dbReference>
<dbReference type="InterPro" id="IPR007593">
    <property type="entry name" value="CD225/Dispanin_fam"/>
</dbReference>
<proteinExistence type="inferred from homology"/>
<comment type="similarity">
    <text evidence="2">Belongs to the CD225/Dispanin family.</text>
</comment>
<reference evidence="7" key="1">
    <citation type="journal article" date="2016" name="Nat. Commun.">
        <title>The channel catfish genome sequence provides insights into the evolution of scale formation in teleosts.</title>
        <authorList>
            <person name="Liu Z."/>
            <person name="Liu S."/>
            <person name="Yao J."/>
            <person name="Bao L."/>
            <person name="Zhang J."/>
            <person name="Li Y."/>
            <person name="Jiang C."/>
            <person name="Sun L."/>
            <person name="Wang R."/>
            <person name="Zhang Y."/>
            <person name="Zhou T."/>
            <person name="Zeng Q."/>
            <person name="Fu Q."/>
            <person name="Gao S."/>
            <person name="Li N."/>
            <person name="Koren S."/>
            <person name="Jiang Y."/>
            <person name="Zimin A."/>
            <person name="Xu P."/>
            <person name="Phillippy A.M."/>
            <person name="Geng X."/>
            <person name="Song L."/>
            <person name="Sun F."/>
            <person name="Li C."/>
            <person name="Wang X."/>
            <person name="Chen A."/>
            <person name="Jin Y."/>
            <person name="Yuan Z."/>
            <person name="Yang Y."/>
            <person name="Tan S."/>
            <person name="Peatman E."/>
            <person name="Lu J."/>
            <person name="Qin Z."/>
            <person name="Dunham R."/>
            <person name="Li Z."/>
            <person name="Sonstegard T."/>
            <person name="Feng J."/>
            <person name="Danzmann R.G."/>
            <person name="Schroeder S."/>
            <person name="Scheffler B."/>
            <person name="Duke M.V."/>
            <person name="Ballard L."/>
            <person name="Kucuktas H."/>
            <person name="Kaltenboeck L."/>
            <person name="Liu H."/>
            <person name="Armbruster J."/>
            <person name="Xie Y."/>
            <person name="Kirby M.L."/>
            <person name="Tian Y."/>
            <person name="Flanagan M.E."/>
            <person name="Mu W."/>
            <person name="Waldbieser G.C."/>
        </authorList>
    </citation>
    <scope>NUCLEOTIDE SEQUENCE [LARGE SCALE GENOMIC DNA]</scope>
    <source>
        <strain evidence="7">SDA103</strain>
    </source>
</reference>
<evidence type="ECO:0000256" key="4">
    <source>
        <dbReference type="ARBA" id="ARBA00022989"/>
    </source>
</evidence>
<evidence type="ECO:0000313" key="8">
    <source>
        <dbReference type="RefSeq" id="XP_017340211.1"/>
    </source>
</evidence>
<organism evidence="7 8">
    <name type="scientific">Ictalurus punctatus</name>
    <name type="common">Channel catfish</name>
    <name type="synonym">Silurus punctatus</name>
    <dbReference type="NCBI Taxonomy" id="7998"/>
    <lineage>
        <taxon>Eukaryota</taxon>
        <taxon>Metazoa</taxon>
        <taxon>Chordata</taxon>
        <taxon>Craniata</taxon>
        <taxon>Vertebrata</taxon>
        <taxon>Euteleostomi</taxon>
        <taxon>Actinopterygii</taxon>
        <taxon>Neopterygii</taxon>
        <taxon>Teleostei</taxon>
        <taxon>Ostariophysi</taxon>
        <taxon>Siluriformes</taxon>
        <taxon>Ictaluridae</taxon>
        <taxon>Ictalurus</taxon>
    </lineage>
</organism>
<dbReference type="OrthoDB" id="8901702at2759"/>
<protein>
    <submittedName>
        <fullName evidence="8">Interferon-induced transmembrane protein 3</fullName>
    </submittedName>
</protein>
<evidence type="ECO:0000256" key="2">
    <source>
        <dbReference type="ARBA" id="ARBA00006843"/>
    </source>
</evidence>
<dbReference type="PANTHER" id="PTHR13999">
    <property type="entry name" value="INTERFERON INDUCIBLE TRANSMEMBRANE PROTEIN"/>
    <property type="match status" value="1"/>
</dbReference>
<keyword evidence="5 6" id="KW-0472">Membrane</keyword>
<dbReference type="GO" id="GO:0005886">
    <property type="term" value="C:plasma membrane"/>
    <property type="evidence" value="ECO:0007669"/>
    <property type="project" value="TreeGrafter"/>
</dbReference>
<dbReference type="Pfam" id="PF04505">
    <property type="entry name" value="CD225"/>
    <property type="match status" value="1"/>
</dbReference>
<dbReference type="RefSeq" id="XP_017340211.1">
    <property type="nucleotide sequence ID" value="XM_017484722.3"/>
</dbReference>
<keyword evidence="4 6" id="KW-1133">Transmembrane helix</keyword>